<sequence length="82" mass="9292">MQNLGKRGPALKTSSGKRIAVLHLEEIFKYNKDEFVSKVFKTTDSEHPGVAWIYNLGEILLAGKVNLLYRPKRILFGSICNK</sequence>
<dbReference type="AlphaFoldDB" id="A0A133V8Z5"/>
<name>A0A133V8Z5_9EURY</name>
<dbReference type="InterPro" id="IPR015947">
    <property type="entry name" value="PUA-like_sf"/>
</dbReference>
<dbReference type="Pfam" id="PF14306">
    <property type="entry name" value="PUA_2"/>
    <property type="match status" value="1"/>
</dbReference>
<dbReference type="EMBL" id="LHXZ01000043">
    <property type="protein sequence ID" value="KXB02940.1"/>
    <property type="molecule type" value="Genomic_DNA"/>
</dbReference>
<gene>
    <name evidence="2" type="ORF">AKJ45_03040</name>
</gene>
<organism evidence="2 3">
    <name type="scientific">candidate division MSBL1 archaeon SCGC-AAA261F19</name>
    <dbReference type="NCBI Taxonomy" id="1698275"/>
    <lineage>
        <taxon>Archaea</taxon>
        <taxon>Methanobacteriati</taxon>
        <taxon>Methanobacteriota</taxon>
        <taxon>candidate division MSBL1</taxon>
    </lineage>
</organism>
<feature type="domain" description="ATP-sulfurylase PUA-like" evidence="1">
    <location>
        <begin position="10"/>
        <end position="68"/>
    </location>
</feature>
<comment type="caution">
    <text evidence="2">The sequence shown here is derived from an EMBL/GenBank/DDBJ whole genome shotgun (WGS) entry which is preliminary data.</text>
</comment>
<dbReference type="SUPFAM" id="SSF88697">
    <property type="entry name" value="PUA domain-like"/>
    <property type="match status" value="1"/>
</dbReference>
<dbReference type="PANTHER" id="PTHR43509:SF1">
    <property type="entry name" value="SULFATE ADENYLYLTRANSFERASE"/>
    <property type="match status" value="1"/>
</dbReference>
<keyword evidence="3" id="KW-1185">Reference proteome</keyword>
<dbReference type="PANTHER" id="PTHR43509">
    <property type="match status" value="1"/>
</dbReference>
<dbReference type="InterPro" id="IPR025980">
    <property type="entry name" value="ATP-Sase_PUA-like_dom"/>
</dbReference>
<accession>A0A133V8Z5</accession>
<dbReference type="Proteomes" id="UP000070565">
    <property type="component" value="Unassembled WGS sequence"/>
</dbReference>
<evidence type="ECO:0000313" key="3">
    <source>
        <dbReference type="Proteomes" id="UP000070565"/>
    </source>
</evidence>
<protein>
    <recommendedName>
        <fullName evidence="1">ATP-sulfurylase PUA-like domain-containing protein</fullName>
    </recommendedName>
</protein>
<evidence type="ECO:0000313" key="2">
    <source>
        <dbReference type="EMBL" id="KXB02940.1"/>
    </source>
</evidence>
<evidence type="ECO:0000259" key="1">
    <source>
        <dbReference type="Pfam" id="PF14306"/>
    </source>
</evidence>
<reference evidence="2 3" key="1">
    <citation type="journal article" date="2016" name="Sci. Rep.">
        <title>Metabolic traits of an uncultured archaeal lineage -MSBL1- from brine pools of the Red Sea.</title>
        <authorList>
            <person name="Mwirichia R."/>
            <person name="Alam I."/>
            <person name="Rashid M."/>
            <person name="Vinu M."/>
            <person name="Ba-Alawi W."/>
            <person name="Anthony Kamau A."/>
            <person name="Kamanda Ngugi D."/>
            <person name="Goker M."/>
            <person name="Klenk H.P."/>
            <person name="Bajic V."/>
            <person name="Stingl U."/>
        </authorList>
    </citation>
    <scope>NUCLEOTIDE SEQUENCE [LARGE SCALE GENOMIC DNA]</scope>
    <source>
        <strain evidence="2">SCGC-AAA261F19</strain>
    </source>
</reference>
<proteinExistence type="predicted"/>
<dbReference type="Gene3D" id="3.10.400.10">
    <property type="entry name" value="Sulfate adenylyltransferase"/>
    <property type="match status" value="1"/>
</dbReference>